<feature type="transmembrane region" description="Helical" evidence="1">
    <location>
        <begin position="30"/>
        <end position="48"/>
    </location>
</feature>
<gene>
    <name evidence="2" type="ORF">C491_13282</name>
</gene>
<sequence>MVSKDTQIVAVFVVLAVALWYGSMAVTEDTIIGLAILIGVGIIIPTIINEWRTSVNN</sequence>
<organism evidence="2 3">
    <name type="scientific">Natronococcus amylolyticus DSM 10524</name>
    <dbReference type="NCBI Taxonomy" id="1227497"/>
    <lineage>
        <taxon>Archaea</taxon>
        <taxon>Methanobacteriati</taxon>
        <taxon>Methanobacteriota</taxon>
        <taxon>Stenosarchaea group</taxon>
        <taxon>Halobacteria</taxon>
        <taxon>Halobacteriales</taxon>
        <taxon>Natrialbaceae</taxon>
        <taxon>Natronococcus</taxon>
    </lineage>
</organism>
<evidence type="ECO:0000313" key="3">
    <source>
        <dbReference type="Proteomes" id="UP000011688"/>
    </source>
</evidence>
<evidence type="ECO:0000256" key="1">
    <source>
        <dbReference type="SAM" id="Phobius"/>
    </source>
</evidence>
<name>L9X439_9EURY</name>
<dbReference type="AlphaFoldDB" id="L9X439"/>
<dbReference type="InterPro" id="IPR058293">
    <property type="entry name" value="DUF7987"/>
</dbReference>
<dbReference type="EMBL" id="AOIB01000027">
    <property type="protein sequence ID" value="ELY56514.1"/>
    <property type="molecule type" value="Genomic_DNA"/>
</dbReference>
<protein>
    <submittedName>
        <fullName evidence="2">Uncharacterized protein</fullName>
    </submittedName>
</protein>
<comment type="caution">
    <text evidence="2">The sequence shown here is derived from an EMBL/GenBank/DDBJ whole genome shotgun (WGS) entry which is preliminary data.</text>
</comment>
<dbReference type="Proteomes" id="UP000011688">
    <property type="component" value="Unassembled WGS sequence"/>
</dbReference>
<feature type="transmembrane region" description="Helical" evidence="1">
    <location>
        <begin position="6"/>
        <end position="23"/>
    </location>
</feature>
<keyword evidence="1" id="KW-0472">Membrane</keyword>
<evidence type="ECO:0000313" key="2">
    <source>
        <dbReference type="EMBL" id="ELY56514.1"/>
    </source>
</evidence>
<keyword evidence="1" id="KW-1133">Transmembrane helix</keyword>
<proteinExistence type="predicted"/>
<keyword evidence="1" id="KW-0812">Transmembrane</keyword>
<dbReference type="RefSeq" id="WP_005557015.1">
    <property type="nucleotide sequence ID" value="NZ_AOIB01000027.1"/>
</dbReference>
<keyword evidence="3" id="KW-1185">Reference proteome</keyword>
<accession>L9X439</accession>
<reference evidence="2 3" key="1">
    <citation type="journal article" date="2014" name="PLoS Genet.">
        <title>Phylogenetically driven sequencing of extremely halophilic archaea reveals strategies for static and dynamic osmo-response.</title>
        <authorList>
            <person name="Becker E.A."/>
            <person name="Seitzer P.M."/>
            <person name="Tritt A."/>
            <person name="Larsen D."/>
            <person name="Krusor M."/>
            <person name="Yao A.I."/>
            <person name="Wu D."/>
            <person name="Madern D."/>
            <person name="Eisen J.A."/>
            <person name="Darling A.E."/>
            <person name="Facciotti M.T."/>
        </authorList>
    </citation>
    <scope>NUCLEOTIDE SEQUENCE [LARGE SCALE GENOMIC DNA]</scope>
    <source>
        <strain evidence="2 3">DSM 10524</strain>
    </source>
</reference>
<dbReference type="Pfam" id="PF25949">
    <property type="entry name" value="DUF7987"/>
    <property type="match status" value="1"/>
</dbReference>